<evidence type="ECO:0000256" key="2">
    <source>
        <dbReference type="ARBA" id="ARBA00022475"/>
    </source>
</evidence>
<dbReference type="AlphaFoldDB" id="A0A5M6IXA1"/>
<dbReference type="PANTHER" id="PTHR35529">
    <property type="entry name" value="MANGANESE EFFLUX PUMP MNTP-RELATED"/>
    <property type="match status" value="1"/>
</dbReference>
<gene>
    <name evidence="8" type="primary">mntP</name>
    <name evidence="10" type="ORF">F1189_07755</name>
</gene>
<feature type="transmembrane region" description="Helical" evidence="8">
    <location>
        <begin position="135"/>
        <end position="154"/>
    </location>
</feature>
<feature type="transmembrane region" description="Helical" evidence="8">
    <location>
        <begin position="104"/>
        <end position="128"/>
    </location>
</feature>
<evidence type="ECO:0000256" key="3">
    <source>
        <dbReference type="ARBA" id="ARBA00022692"/>
    </source>
</evidence>
<keyword evidence="7 8" id="KW-0464">Manganese</keyword>
<dbReference type="InterPro" id="IPR022929">
    <property type="entry name" value="Put_MntP"/>
</dbReference>
<sequence>MSAAAIVALAFSMSMDSFAAALGKGAALNRPCLAEALRTGMIFGAVEAITPILGWTAGLVAAAWVARIDHWAAFIILGLIGGQMVFKALCGKDESAPVPERHSLGVLILTAIATSLDAMAVGITLAFINVDIVSAALAIGLATFLMATLGTLASRWMGPVFGRAAELVGGLCLIAIGTRILIEHTLA</sequence>
<proteinExistence type="inferred from homology"/>
<dbReference type="InterPro" id="IPR003810">
    <property type="entry name" value="Mntp/YtaF"/>
</dbReference>
<reference evidence="10 11" key="1">
    <citation type="submission" date="2019-09" db="EMBL/GenBank/DDBJ databases">
        <title>Genome sequence of Rhodovastum atsumiense, a diverse member of the Acetobacteraceae family of non-sulfur purple photosynthetic bacteria.</title>
        <authorList>
            <person name="Meyer T."/>
            <person name="Kyndt J."/>
        </authorList>
    </citation>
    <scope>NUCLEOTIDE SEQUENCE [LARGE SCALE GENOMIC DNA]</scope>
    <source>
        <strain evidence="10 11">DSM 21279</strain>
    </source>
</reference>
<comment type="similarity">
    <text evidence="8">Belongs to the MntP (TC 9.B.29) family.</text>
</comment>
<dbReference type="GO" id="GO:0005384">
    <property type="term" value="F:manganese ion transmembrane transporter activity"/>
    <property type="evidence" value="ECO:0007669"/>
    <property type="project" value="UniProtKB-UniRule"/>
</dbReference>
<protein>
    <recommendedName>
        <fullName evidence="8">Putative manganese efflux pump MntP</fullName>
    </recommendedName>
</protein>
<dbReference type="Proteomes" id="UP000325255">
    <property type="component" value="Unassembled WGS sequence"/>
</dbReference>
<keyword evidence="4 8" id="KW-1133">Transmembrane helix</keyword>
<keyword evidence="1 8" id="KW-0813">Transport</keyword>
<evidence type="ECO:0000313" key="10">
    <source>
        <dbReference type="EMBL" id="KAA5612922.1"/>
    </source>
</evidence>
<feature type="chain" id="PRO_5024381547" description="Putative manganese efflux pump MntP" evidence="9">
    <location>
        <begin position="20"/>
        <end position="187"/>
    </location>
</feature>
<keyword evidence="11" id="KW-1185">Reference proteome</keyword>
<dbReference type="OrthoDB" id="9811590at2"/>
<evidence type="ECO:0000256" key="7">
    <source>
        <dbReference type="ARBA" id="ARBA00023211"/>
    </source>
</evidence>
<feature type="signal peptide" evidence="9">
    <location>
        <begin position="1"/>
        <end position="19"/>
    </location>
</feature>
<keyword evidence="9" id="KW-0732">Signal</keyword>
<dbReference type="Pfam" id="PF02659">
    <property type="entry name" value="Mntp"/>
    <property type="match status" value="1"/>
</dbReference>
<dbReference type="HAMAP" id="MF_01521">
    <property type="entry name" value="MntP_pump"/>
    <property type="match status" value="1"/>
</dbReference>
<keyword evidence="3 8" id="KW-0812">Transmembrane</keyword>
<comment type="function">
    <text evidence="8">Probably functions as a manganese efflux pump.</text>
</comment>
<dbReference type="RefSeq" id="WP_150040150.1">
    <property type="nucleotide sequence ID" value="NZ_OW485601.1"/>
</dbReference>
<evidence type="ECO:0000256" key="6">
    <source>
        <dbReference type="ARBA" id="ARBA00023136"/>
    </source>
</evidence>
<comment type="subcellular location">
    <subcellularLocation>
        <location evidence="8">Cell membrane</location>
        <topology evidence="8">Multi-pass membrane protein</topology>
    </subcellularLocation>
</comment>
<feature type="transmembrane region" description="Helical" evidence="8">
    <location>
        <begin position="160"/>
        <end position="182"/>
    </location>
</feature>
<keyword evidence="2 8" id="KW-1003">Cell membrane</keyword>
<dbReference type="PANTHER" id="PTHR35529:SF1">
    <property type="entry name" value="MANGANESE EFFLUX PUMP MNTP-RELATED"/>
    <property type="match status" value="1"/>
</dbReference>
<feature type="transmembrane region" description="Helical" evidence="8">
    <location>
        <begin position="71"/>
        <end position="89"/>
    </location>
</feature>
<evidence type="ECO:0000256" key="5">
    <source>
        <dbReference type="ARBA" id="ARBA00023065"/>
    </source>
</evidence>
<evidence type="ECO:0000256" key="1">
    <source>
        <dbReference type="ARBA" id="ARBA00022448"/>
    </source>
</evidence>
<evidence type="ECO:0000256" key="9">
    <source>
        <dbReference type="SAM" id="SignalP"/>
    </source>
</evidence>
<evidence type="ECO:0000313" key="11">
    <source>
        <dbReference type="Proteomes" id="UP000325255"/>
    </source>
</evidence>
<evidence type="ECO:0000256" key="8">
    <source>
        <dbReference type="HAMAP-Rule" id="MF_01521"/>
    </source>
</evidence>
<feature type="transmembrane region" description="Helical" evidence="8">
    <location>
        <begin position="41"/>
        <end position="64"/>
    </location>
</feature>
<organism evidence="10 11">
    <name type="scientific">Rhodovastum atsumiense</name>
    <dbReference type="NCBI Taxonomy" id="504468"/>
    <lineage>
        <taxon>Bacteria</taxon>
        <taxon>Pseudomonadati</taxon>
        <taxon>Pseudomonadota</taxon>
        <taxon>Alphaproteobacteria</taxon>
        <taxon>Acetobacterales</taxon>
        <taxon>Acetobacteraceae</taxon>
        <taxon>Rhodovastum</taxon>
    </lineage>
</organism>
<keyword evidence="5 8" id="KW-0406">Ion transport</keyword>
<accession>A0A5M6IXA1</accession>
<keyword evidence="6 8" id="KW-0472">Membrane</keyword>
<name>A0A5M6IXA1_9PROT</name>
<dbReference type="EMBL" id="VWPK01000009">
    <property type="protein sequence ID" value="KAA5612922.1"/>
    <property type="molecule type" value="Genomic_DNA"/>
</dbReference>
<dbReference type="GO" id="GO:0005886">
    <property type="term" value="C:plasma membrane"/>
    <property type="evidence" value="ECO:0007669"/>
    <property type="project" value="UniProtKB-SubCell"/>
</dbReference>
<comment type="caution">
    <text evidence="10">The sequence shown here is derived from an EMBL/GenBank/DDBJ whole genome shotgun (WGS) entry which is preliminary data.</text>
</comment>
<evidence type="ECO:0000256" key="4">
    <source>
        <dbReference type="ARBA" id="ARBA00022989"/>
    </source>
</evidence>